<proteinExistence type="inferred from homology"/>
<feature type="transmembrane region" description="Helical" evidence="7">
    <location>
        <begin position="69"/>
        <end position="96"/>
    </location>
</feature>
<evidence type="ECO:0000313" key="9">
    <source>
        <dbReference type="EMBL" id="KAK9149183.1"/>
    </source>
</evidence>
<evidence type="ECO:0000256" key="5">
    <source>
        <dbReference type="ARBA" id="ARBA00022989"/>
    </source>
</evidence>
<keyword evidence="6 7" id="KW-0472">Membrane</keyword>
<accession>A0AAP0PLK9</accession>
<dbReference type="AlphaFoldDB" id="A0AAP0PLK9"/>
<keyword evidence="3" id="KW-0808">Transferase</keyword>
<evidence type="ECO:0000256" key="1">
    <source>
        <dbReference type="ARBA" id="ARBA00004141"/>
    </source>
</evidence>
<comment type="caution">
    <text evidence="9">The sequence shown here is derived from an EMBL/GenBank/DDBJ whole genome shotgun (WGS) entry which is preliminary data.</text>
</comment>
<dbReference type="Pfam" id="PF23270">
    <property type="entry name" value="HAD_RAM2_N"/>
    <property type="match status" value="1"/>
</dbReference>
<feature type="domain" description="Phospholipid/glycerol acyltransferase" evidence="8">
    <location>
        <begin position="346"/>
        <end position="447"/>
    </location>
</feature>
<keyword evidence="5 7" id="KW-1133">Transmembrane helix</keyword>
<evidence type="ECO:0000256" key="4">
    <source>
        <dbReference type="ARBA" id="ARBA00022692"/>
    </source>
</evidence>
<keyword evidence="4 7" id="KW-0812">Transmembrane</keyword>
<dbReference type="GO" id="GO:0010143">
    <property type="term" value="P:cutin biosynthetic process"/>
    <property type="evidence" value="ECO:0007669"/>
    <property type="project" value="TreeGrafter"/>
</dbReference>
<protein>
    <recommendedName>
        <fullName evidence="8">Phospholipid/glycerol acyltransferase domain-containing protein</fullName>
    </recommendedName>
</protein>
<dbReference type="Proteomes" id="UP001419268">
    <property type="component" value="Unassembled WGS sequence"/>
</dbReference>
<dbReference type="InterPro" id="IPR056462">
    <property type="entry name" value="HAD_RAM2/GPAT1-8"/>
</dbReference>
<feature type="transmembrane region" description="Helical" evidence="7">
    <location>
        <begin position="23"/>
        <end position="42"/>
    </location>
</feature>
<dbReference type="PANTHER" id="PTHR15486:SF77">
    <property type="entry name" value="OS08G0131300 PROTEIN"/>
    <property type="match status" value="1"/>
</dbReference>
<organism evidence="9 10">
    <name type="scientific">Stephania cephalantha</name>
    <dbReference type="NCBI Taxonomy" id="152367"/>
    <lineage>
        <taxon>Eukaryota</taxon>
        <taxon>Viridiplantae</taxon>
        <taxon>Streptophyta</taxon>
        <taxon>Embryophyta</taxon>
        <taxon>Tracheophyta</taxon>
        <taxon>Spermatophyta</taxon>
        <taxon>Magnoliopsida</taxon>
        <taxon>Ranunculales</taxon>
        <taxon>Menispermaceae</taxon>
        <taxon>Menispermoideae</taxon>
        <taxon>Cissampelideae</taxon>
        <taxon>Stephania</taxon>
    </lineage>
</organism>
<reference evidence="9 10" key="1">
    <citation type="submission" date="2024-01" db="EMBL/GenBank/DDBJ databases">
        <title>Genome assemblies of Stephania.</title>
        <authorList>
            <person name="Yang L."/>
        </authorList>
    </citation>
    <scope>NUCLEOTIDE SEQUENCE [LARGE SCALE GENOMIC DNA]</scope>
    <source>
        <strain evidence="9">JXDWG</strain>
        <tissue evidence="9">Leaf</tissue>
    </source>
</reference>
<dbReference type="GO" id="GO:0016791">
    <property type="term" value="F:phosphatase activity"/>
    <property type="evidence" value="ECO:0007669"/>
    <property type="project" value="TreeGrafter"/>
</dbReference>
<feature type="transmembrane region" description="Helical" evidence="7">
    <location>
        <begin position="279"/>
        <end position="299"/>
    </location>
</feature>
<evidence type="ECO:0000259" key="8">
    <source>
        <dbReference type="SMART" id="SM00563"/>
    </source>
</evidence>
<dbReference type="GO" id="GO:0090447">
    <property type="term" value="F:glycerol-3-phosphate 2-O-acyltransferase activity"/>
    <property type="evidence" value="ECO:0007669"/>
    <property type="project" value="TreeGrafter"/>
</dbReference>
<dbReference type="GO" id="GO:0016020">
    <property type="term" value="C:membrane"/>
    <property type="evidence" value="ECO:0007669"/>
    <property type="project" value="UniProtKB-SubCell"/>
</dbReference>
<gene>
    <name evidence="9" type="ORF">Scep_007940</name>
</gene>
<evidence type="ECO:0000256" key="7">
    <source>
        <dbReference type="SAM" id="Phobius"/>
    </source>
</evidence>
<dbReference type="InterPro" id="IPR002123">
    <property type="entry name" value="Plipid/glycerol_acylTrfase"/>
</dbReference>
<sequence length="550" mass="60930">MAEGGRGRADDLVRETVRETDPLGIGTATLTFIMFTAIPRFFNDGKGDNYGVVSKLEGTLLLSRSTFPYFMLVAFEGGGPVRALILLLASPFLFLLESLSLESISLKIMIFISMAGLKVTDVKAVAKAVLPRFFLKDLRASAFKKFSCSSRHGKKYVVTLCPRIIVEAFLREYLNVDGVFGAELRIFDGYCTGFVSSPVLMSGFCETESLTLAIGDDTSINSGFCDASKSPCDSFTSLFQRRFIVAVEDDPSPLQRKDYPRPLIFHDGRLVVKPTPLNCLAILLWIPIGLLIAIFRLLAAKLLPCKLGLVAAAATGMKIGAKFHTCHPRDINNLPFNNNTNKNPCTLYVCSHRTLIDPVMVANVLQRPVTAVTYSLSWVSEMLSPIRTVRLSRDRVKDGEAMRGLLKKGDLVVCPEGTTCREPYLLRFSPLFSEVAEVIVPVAVEAKGSMFYGTSVRGHKGLDSFFFLMNPRPEYHLEFLKNIIVGTQLSTSPSIINGDYRKPSSFEIANRVQRLIGDALGFECTNLTRRDKYRMLAGNDGIDPRMRIHN</sequence>
<comment type="subcellular location">
    <subcellularLocation>
        <location evidence="1">Membrane</location>
        <topology evidence="1">Multi-pass membrane protein</topology>
    </subcellularLocation>
</comment>
<dbReference type="SUPFAM" id="SSF69593">
    <property type="entry name" value="Glycerol-3-phosphate (1)-acyltransferase"/>
    <property type="match status" value="1"/>
</dbReference>
<evidence type="ECO:0000256" key="6">
    <source>
        <dbReference type="ARBA" id="ARBA00023136"/>
    </source>
</evidence>
<keyword evidence="10" id="KW-1185">Reference proteome</keyword>
<name>A0AAP0PLK9_9MAGN</name>
<evidence type="ECO:0000313" key="10">
    <source>
        <dbReference type="Proteomes" id="UP001419268"/>
    </source>
</evidence>
<evidence type="ECO:0000256" key="2">
    <source>
        <dbReference type="ARBA" id="ARBA00007937"/>
    </source>
</evidence>
<dbReference type="SMART" id="SM00563">
    <property type="entry name" value="PlsC"/>
    <property type="match status" value="1"/>
</dbReference>
<evidence type="ECO:0000256" key="3">
    <source>
        <dbReference type="ARBA" id="ARBA00022679"/>
    </source>
</evidence>
<dbReference type="Pfam" id="PF01553">
    <property type="entry name" value="Acyltransferase"/>
    <property type="match status" value="1"/>
</dbReference>
<comment type="similarity">
    <text evidence="2">Belongs to the GPAT/DAPAT family.</text>
</comment>
<dbReference type="PANTHER" id="PTHR15486">
    <property type="entry name" value="ANCIENT UBIQUITOUS PROTEIN"/>
    <property type="match status" value="1"/>
</dbReference>
<dbReference type="EMBL" id="JBBNAG010000003">
    <property type="protein sequence ID" value="KAK9149183.1"/>
    <property type="molecule type" value="Genomic_DNA"/>
</dbReference>